<dbReference type="InterPro" id="IPR006362">
    <property type="entry name" value="Cbl_synth_CobM/CibF"/>
</dbReference>
<comment type="similarity">
    <text evidence="2 7">Belongs to the precorrin methyltransferase family.</text>
</comment>
<accession>A0ABM7YD62</accession>
<dbReference type="InterPro" id="IPR003043">
    <property type="entry name" value="Uropor_MeTrfase_CS"/>
</dbReference>
<dbReference type="PANTHER" id="PTHR45790:SF4">
    <property type="entry name" value="COBALT-PRECORRIN-4 C(11)-METHYLTRANSFERASE"/>
    <property type="match status" value="1"/>
</dbReference>
<dbReference type="Gene3D" id="3.30.950.10">
    <property type="entry name" value="Methyltransferase, Cobalt-precorrin-4 Transmethylase, Domain 2"/>
    <property type="match status" value="1"/>
</dbReference>
<sequence length="255" mass="27715">MKGKVFFIGGGPGDPELLTLKAVKIIKDSDIIIYAGSLVNKKILDFASDSAEIYDSSSMTLDEIIDVMVDGADSGKIVARIHTGDPSIYGAIMEQMRELKKRNIPFDIIPGVSSLFAAAAALKRELTVPGVSQTVIITRPSGRTPVPPGEDLGDLASHNSTMCIFLGVHKIGEVVKSLKEHYNDDTPVAVVKRASWDDEEIIKGRLSDIEDKVKESNIKKTAIIIVGDVLEPGDFESSKLYDASFSHGYRRARLL</sequence>
<dbReference type="GeneID" id="71965174"/>
<evidence type="ECO:0000256" key="3">
    <source>
        <dbReference type="ARBA" id="ARBA00022573"/>
    </source>
</evidence>
<evidence type="ECO:0000313" key="10">
    <source>
        <dbReference type="Proteomes" id="UP000831817"/>
    </source>
</evidence>
<reference evidence="9 10" key="1">
    <citation type="submission" date="2022-04" db="EMBL/GenBank/DDBJ databases">
        <title>Complete genome of Methanothermobacter tenebrarum strain RMAS.</title>
        <authorList>
            <person name="Nakamura K."/>
            <person name="Oshima K."/>
            <person name="Hattori M."/>
            <person name="Kamagata Y."/>
            <person name="Takamizawa K."/>
        </authorList>
    </citation>
    <scope>NUCLEOTIDE SEQUENCE [LARGE SCALE GENOMIC DNA]</scope>
    <source>
        <strain evidence="9 10">RMAS</strain>
    </source>
</reference>
<dbReference type="CDD" id="cd11641">
    <property type="entry name" value="Precorrin-4_C11-MT"/>
    <property type="match status" value="1"/>
</dbReference>
<evidence type="ECO:0000313" key="9">
    <source>
        <dbReference type="EMBL" id="BDH79275.1"/>
    </source>
</evidence>
<dbReference type="RefSeq" id="WP_248565105.1">
    <property type="nucleotide sequence ID" value="NZ_AP025698.1"/>
</dbReference>
<keyword evidence="3" id="KW-0169">Cobalamin biosynthesis</keyword>
<protein>
    <submittedName>
        <fullName evidence="9">Precorrin-4 C(11)-methyltransferase</fullName>
    </submittedName>
</protein>
<organism evidence="9 10">
    <name type="scientific">Methanothermobacter tenebrarum</name>
    <dbReference type="NCBI Taxonomy" id="680118"/>
    <lineage>
        <taxon>Archaea</taxon>
        <taxon>Methanobacteriati</taxon>
        <taxon>Methanobacteriota</taxon>
        <taxon>Methanomada group</taxon>
        <taxon>Methanobacteria</taxon>
        <taxon>Methanobacteriales</taxon>
        <taxon>Methanobacteriaceae</taxon>
        <taxon>Methanothermobacter</taxon>
    </lineage>
</organism>
<gene>
    <name evidence="9" type="ORF">MTTB_06540</name>
</gene>
<dbReference type="Gene3D" id="3.40.1010.10">
    <property type="entry name" value="Cobalt-precorrin-4 Transmethylase, Domain 1"/>
    <property type="match status" value="1"/>
</dbReference>
<dbReference type="InterPro" id="IPR014776">
    <property type="entry name" value="4pyrrole_Mease_sub2"/>
</dbReference>
<dbReference type="InterPro" id="IPR035996">
    <property type="entry name" value="4pyrrol_Methylase_sf"/>
</dbReference>
<keyword evidence="10" id="KW-1185">Reference proteome</keyword>
<dbReference type="Pfam" id="PF00590">
    <property type="entry name" value="TP_methylase"/>
    <property type="match status" value="1"/>
</dbReference>
<feature type="domain" description="Tetrapyrrole methylase" evidence="8">
    <location>
        <begin position="4"/>
        <end position="209"/>
    </location>
</feature>
<comment type="pathway">
    <text evidence="1">Cofactor biosynthesis; adenosylcobalamin biosynthesis.</text>
</comment>
<dbReference type="PANTHER" id="PTHR45790">
    <property type="entry name" value="SIROHEME SYNTHASE-RELATED"/>
    <property type="match status" value="1"/>
</dbReference>
<dbReference type="SUPFAM" id="SSF53790">
    <property type="entry name" value="Tetrapyrrole methylase"/>
    <property type="match status" value="1"/>
</dbReference>
<evidence type="ECO:0000256" key="4">
    <source>
        <dbReference type="ARBA" id="ARBA00022603"/>
    </source>
</evidence>
<evidence type="ECO:0000256" key="5">
    <source>
        <dbReference type="ARBA" id="ARBA00022679"/>
    </source>
</evidence>
<dbReference type="InterPro" id="IPR014777">
    <property type="entry name" value="4pyrrole_Mease_sub1"/>
</dbReference>
<evidence type="ECO:0000256" key="7">
    <source>
        <dbReference type="RuleBase" id="RU003960"/>
    </source>
</evidence>
<evidence type="ECO:0000259" key="8">
    <source>
        <dbReference type="Pfam" id="PF00590"/>
    </source>
</evidence>
<keyword evidence="4 7" id="KW-0489">Methyltransferase</keyword>
<evidence type="ECO:0000256" key="1">
    <source>
        <dbReference type="ARBA" id="ARBA00004953"/>
    </source>
</evidence>
<dbReference type="InterPro" id="IPR050161">
    <property type="entry name" value="Siro_Cobalamin_biosynth"/>
</dbReference>
<keyword evidence="5 7" id="KW-0808">Transferase</keyword>
<evidence type="ECO:0000256" key="2">
    <source>
        <dbReference type="ARBA" id="ARBA00005879"/>
    </source>
</evidence>
<keyword evidence="6" id="KW-0949">S-adenosyl-L-methionine</keyword>
<name>A0ABM7YD62_9EURY</name>
<dbReference type="PROSITE" id="PS00840">
    <property type="entry name" value="SUMT_2"/>
    <property type="match status" value="1"/>
</dbReference>
<dbReference type="NCBIfam" id="TIGR01465">
    <property type="entry name" value="cobM_cbiF"/>
    <property type="match status" value="1"/>
</dbReference>
<evidence type="ECO:0000256" key="6">
    <source>
        <dbReference type="ARBA" id="ARBA00022691"/>
    </source>
</evidence>
<dbReference type="Proteomes" id="UP000831817">
    <property type="component" value="Chromosome"/>
</dbReference>
<dbReference type="EMBL" id="AP025698">
    <property type="protein sequence ID" value="BDH79275.1"/>
    <property type="molecule type" value="Genomic_DNA"/>
</dbReference>
<proteinExistence type="inferred from homology"/>
<dbReference type="InterPro" id="IPR000878">
    <property type="entry name" value="4pyrrol_Mease"/>
</dbReference>